<keyword evidence="2" id="KW-0732">Signal</keyword>
<evidence type="ECO:0000313" key="5">
    <source>
        <dbReference type="Proteomes" id="UP000317940"/>
    </source>
</evidence>
<dbReference type="EMBL" id="VIWT01000005">
    <property type="protein sequence ID" value="TWF73606.1"/>
    <property type="molecule type" value="Genomic_DNA"/>
</dbReference>
<evidence type="ECO:0000259" key="3">
    <source>
        <dbReference type="PROSITE" id="PS50234"/>
    </source>
</evidence>
<keyword evidence="5" id="KW-1185">Reference proteome</keyword>
<dbReference type="InterPro" id="IPR002035">
    <property type="entry name" value="VWF_A"/>
</dbReference>
<dbReference type="Gene3D" id="3.40.50.410">
    <property type="entry name" value="von Willebrand factor, type A domain"/>
    <property type="match status" value="1"/>
</dbReference>
<feature type="chain" id="PRO_5038548023" evidence="2">
    <location>
        <begin position="42"/>
        <end position="754"/>
    </location>
</feature>
<dbReference type="SMART" id="SM00327">
    <property type="entry name" value="VWA"/>
    <property type="match status" value="1"/>
</dbReference>
<dbReference type="CDD" id="cd00198">
    <property type="entry name" value="vWFA"/>
    <property type="match status" value="1"/>
</dbReference>
<gene>
    <name evidence="4" type="ORF">FHX73_15219</name>
</gene>
<dbReference type="PROSITE" id="PS50234">
    <property type="entry name" value="VWFA"/>
    <property type="match status" value="1"/>
</dbReference>
<organism evidence="4 5">
    <name type="scientific">Kitasatospora viridis</name>
    <dbReference type="NCBI Taxonomy" id="281105"/>
    <lineage>
        <taxon>Bacteria</taxon>
        <taxon>Bacillati</taxon>
        <taxon>Actinomycetota</taxon>
        <taxon>Actinomycetes</taxon>
        <taxon>Kitasatosporales</taxon>
        <taxon>Streptomycetaceae</taxon>
        <taxon>Kitasatospora</taxon>
    </lineage>
</organism>
<dbReference type="OrthoDB" id="163530at2"/>
<protein>
    <submittedName>
        <fullName evidence="4">von Willebrand factor type A domain-containing protein</fullName>
    </submittedName>
</protein>
<dbReference type="AlphaFoldDB" id="A0A561SFG2"/>
<sequence>MGHLEPPTVLRRAPAARHRVRRAAALLAAAVLALAPLTAGAGPAGADGTPAAPPAPIGPVNYVVAVDESGSIQPDEMAQEKDAALRIALGDVSPASTVAVLGFASSNTPDQHAVDVVCPPTALDTAGRDNLGGCAGQLRGRQQSEGWDTDFPAAVSQAVSLLTTNTDPTTPRVLFLLTDGKLDVPNSPQYGDQAHRQQNAQQALVTELQHAADAKVQVRPLGFGSDADQNELNLMAASGYQNGCVDLPDAKPRATLVPDSAAVGAALQTAFAAAHCLQSTTGTSGHPPVDLSVRISPLATVGSIVVDKGDPAVTATYYDPQGHQITGTGDAYGSHFELAGQGQSVESLRITDPAPGTWRIHLDAPDGHRGQLATVSVLWHGELRSSITMDPPSPAAGAPVTVTVRLQTRDGFAVTDQQDLQQLGITAQLTGDGFSPVPIPLTDAVPGTRNGSFTGKVTVPTGATGRLNVTETLTSPGLTADQDRAEGSMVAPPVNLLSAALTPPTGSAHPGDHLTATLAVHNGDQVPHTLALRAEDLAGGLLTPSPAQVTVAPGSSPVFRIALLVGSRVAFGRQLDGGSARLGGKLVVLDTTDQGRPLADPSIALTVTPRPSFVQQYQWYLLAGALLLTALLLAATAVFRHGAISRRPVGLVLVLRDAEGQEVVRRAARNGPHGWFEFDILEPRSPFPQIVNRTGGAYRVQRHRDGGAVLEERGRPGGRVLPGQPVALANGLALDLAESRSAAPPPIDTDEGLL</sequence>
<evidence type="ECO:0000313" key="4">
    <source>
        <dbReference type="EMBL" id="TWF73606.1"/>
    </source>
</evidence>
<dbReference type="Pfam" id="PF13519">
    <property type="entry name" value="VWA_2"/>
    <property type="match status" value="1"/>
</dbReference>
<accession>A0A561SFG2</accession>
<keyword evidence="1" id="KW-0472">Membrane</keyword>
<evidence type="ECO:0000256" key="1">
    <source>
        <dbReference type="SAM" id="Phobius"/>
    </source>
</evidence>
<name>A0A561SFG2_9ACTN</name>
<dbReference type="InterPro" id="IPR036465">
    <property type="entry name" value="vWFA_dom_sf"/>
</dbReference>
<comment type="caution">
    <text evidence="4">The sequence shown here is derived from an EMBL/GenBank/DDBJ whole genome shotgun (WGS) entry which is preliminary data.</text>
</comment>
<keyword evidence="1" id="KW-1133">Transmembrane helix</keyword>
<evidence type="ECO:0000256" key="2">
    <source>
        <dbReference type="SAM" id="SignalP"/>
    </source>
</evidence>
<keyword evidence="1" id="KW-0812">Transmembrane</keyword>
<reference evidence="4 5" key="1">
    <citation type="submission" date="2019-06" db="EMBL/GenBank/DDBJ databases">
        <title>Sequencing the genomes of 1000 actinobacteria strains.</title>
        <authorList>
            <person name="Klenk H.-P."/>
        </authorList>
    </citation>
    <scope>NUCLEOTIDE SEQUENCE [LARGE SCALE GENOMIC DNA]</scope>
    <source>
        <strain evidence="4 5">DSM 44826</strain>
    </source>
</reference>
<feature type="transmembrane region" description="Helical" evidence="1">
    <location>
        <begin position="619"/>
        <end position="639"/>
    </location>
</feature>
<proteinExistence type="predicted"/>
<dbReference type="Proteomes" id="UP000317940">
    <property type="component" value="Unassembled WGS sequence"/>
</dbReference>
<dbReference type="SUPFAM" id="SSF53300">
    <property type="entry name" value="vWA-like"/>
    <property type="match status" value="1"/>
</dbReference>
<feature type="domain" description="VWFA" evidence="3">
    <location>
        <begin position="61"/>
        <end position="271"/>
    </location>
</feature>
<feature type="signal peptide" evidence="2">
    <location>
        <begin position="1"/>
        <end position="41"/>
    </location>
</feature>
<dbReference type="RefSeq" id="WP_145910565.1">
    <property type="nucleotide sequence ID" value="NZ_BAAAMZ010000001.1"/>
</dbReference>